<reference evidence="3 4" key="2">
    <citation type="journal article" date="2011" name="J. Bacteriol.">
        <title>Genomes of three methylotrophs from a single niche uncover genetic and metabolic divergence of Methylophilaceae.</title>
        <authorList>
            <person name="Lapidus A."/>
            <person name="Clum A."/>
            <person name="Labutti K."/>
            <person name="Kaluzhnaya M.G."/>
            <person name="Lim S."/>
            <person name="Beck D.A."/>
            <person name="Glavina Del Rio T."/>
            <person name="Nolan M."/>
            <person name="Mavromatis K."/>
            <person name="Huntemann M."/>
            <person name="Lucas S."/>
            <person name="Lidstrom M.E."/>
            <person name="Ivanova N."/>
            <person name="Chistoserdova L."/>
        </authorList>
    </citation>
    <scope>NUCLEOTIDE SEQUENCE [LARGE SCALE GENOMIC DNA]</scope>
    <source>
        <strain evidence="4">JLW8 / ATCC BAA-1282 / DSM 17540</strain>
    </source>
</reference>
<proteinExistence type="predicted"/>
<evidence type="ECO:0000313" key="4">
    <source>
        <dbReference type="Proteomes" id="UP000002742"/>
    </source>
</evidence>
<name>C6WT22_METML</name>
<gene>
    <name evidence="3" type="ordered locus">Mmol_2182</name>
</gene>
<reference evidence="4" key="1">
    <citation type="submission" date="2009-07" db="EMBL/GenBank/DDBJ databases">
        <title>Complete sequence of Methylotenera mobilis JLW8.</title>
        <authorList>
            <consortium name="US DOE Joint Genome Institute"/>
            <person name="Lucas S."/>
            <person name="Copeland A."/>
            <person name="Lapidus A."/>
            <person name="Glavina del Rio T."/>
            <person name="Tice H."/>
            <person name="Bruce D."/>
            <person name="Goodwin L."/>
            <person name="Pitluck S."/>
            <person name="LaButti K.M."/>
            <person name="Clum A."/>
            <person name="Larimer F."/>
            <person name="Land M."/>
            <person name="Hauser L."/>
            <person name="Kyrpides N."/>
            <person name="Mikhailova N."/>
            <person name="Kayluzhnaya M."/>
            <person name="Chistoserdova L."/>
        </authorList>
    </citation>
    <scope>NUCLEOTIDE SEQUENCE [LARGE SCALE GENOMIC DNA]</scope>
    <source>
        <strain evidence="4">JLW8 / ATCC BAA-1282 / DSM 17540</strain>
    </source>
</reference>
<dbReference type="KEGG" id="mmb:Mmol_2182"/>
<feature type="region of interest" description="Disordered" evidence="1">
    <location>
        <begin position="136"/>
        <end position="170"/>
    </location>
</feature>
<evidence type="ECO:0000256" key="2">
    <source>
        <dbReference type="SAM" id="SignalP"/>
    </source>
</evidence>
<dbReference type="EMBL" id="CP001672">
    <property type="protein sequence ID" value="ACT49084.1"/>
    <property type="molecule type" value="Genomic_DNA"/>
</dbReference>
<keyword evidence="4" id="KW-1185">Reference proteome</keyword>
<dbReference type="OrthoDB" id="8536851at2"/>
<feature type="chain" id="PRO_5002970235" evidence="2">
    <location>
        <begin position="26"/>
        <end position="170"/>
    </location>
</feature>
<feature type="signal peptide" evidence="2">
    <location>
        <begin position="1"/>
        <end position="25"/>
    </location>
</feature>
<dbReference type="eggNOG" id="ENOG5031JJE">
    <property type="taxonomic scope" value="Bacteria"/>
</dbReference>
<protein>
    <submittedName>
        <fullName evidence="3">Uncharacterized protein</fullName>
    </submittedName>
</protein>
<dbReference type="Proteomes" id="UP000002742">
    <property type="component" value="Chromosome"/>
</dbReference>
<keyword evidence="2" id="KW-0732">Signal</keyword>
<accession>C6WT22</accession>
<organism evidence="3 4">
    <name type="scientific">Methylotenera mobilis (strain JLW8 / ATCC BAA-1282 / DSM 17540)</name>
    <dbReference type="NCBI Taxonomy" id="583345"/>
    <lineage>
        <taxon>Bacteria</taxon>
        <taxon>Pseudomonadati</taxon>
        <taxon>Pseudomonadota</taxon>
        <taxon>Betaproteobacteria</taxon>
        <taxon>Nitrosomonadales</taxon>
        <taxon>Methylophilaceae</taxon>
        <taxon>Methylotenera</taxon>
    </lineage>
</organism>
<sequence length="170" mass="19719">MNKTNILKRLLVTGFLLATANTAFAADVGVSISVGQPGFYGQIDIGNYPYPQPRVIYREPIIVHRQVMDVYEPMYLRVPPGHYKNWRRYCGRYGACGRPVYFVQDRWYNDDFVPQYRAHHRGDYYRNDYYDNRGRGGWDDRGRGDHDRGHDGDRGNRGNGHGRGRGGDRD</sequence>
<dbReference type="HOGENOM" id="CLU_115762_0_0_4"/>
<evidence type="ECO:0000256" key="1">
    <source>
        <dbReference type="SAM" id="MobiDB-lite"/>
    </source>
</evidence>
<dbReference type="RefSeq" id="WP_015833119.1">
    <property type="nucleotide sequence ID" value="NC_012968.1"/>
</dbReference>
<dbReference type="STRING" id="583345.Mmol_2182"/>
<evidence type="ECO:0000313" key="3">
    <source>
        <dbReference type="EMBL" id="ACT49084.1"/>
    </source>
</evidence>
<feature type="compositionally biased region" description="Basic and acidic residues" evidence="1">
    <location>
        <begin position="136"/>
        <end position="156"/>
    </location>
</feature>
<dbReference type="AlphaFoldDB" id="C6WT22"/>